<dbReference type="Pfam" id="PF22651">
    <property type="entry name" value="OBP47_like"/>
    <property type="match status" value="1"/>
</dbReference>
<dbReference type="GO" id="GO:0005576">
    <property type="term" value="C:extracellular region"/>
    <property type="evidence" value="ECO:0007669"/>
    <property type="project" value="UniProtKB-SubCell"/>
</dbReference>
<gene>
    <name evidence="7" type="primary">Obp47b</name>
</gene>
<keyword evidence="6" id="KW-1185">Reference proteome</keyword>
<organism evidence="6 7">
    <name type="scientific">Drosophila suzukii</name>
    <name type="common">Spotted-wing drosophila fruit fly</name>
    <dbReference type="NCBI Taxonomy" id="28584"/>
    <lineage>
        <taxon>Eukaryota</taxon>
        <taxon>Metazoa</taxon>
        <taxon>Ecdysozoa</taxon>
        <taxon>Arthropoda</taxon>
        <taxon>Hexapoda</taxon>
        <taxon>Insecta</taxon>
        <taxon>Pterygota</taxon>
        <taxon>Neoptera</taxon>
        <taxon>Endopterygota</taxon>
        <taxon>Diptera</taxon>
        <taxon>Brachycera</taxon>
        <taxon>Muscomorpha</taxon>
        <taxon>Ephydroidea</taxon>
        <taxon>Drosophilidae</taxon>
        <taxon>Drosophila</taxon>
        <taxon>Sophophora</taxon>
    </lineage>
</organism>
<keyword evidence="3" id="KW-0964">Secreted</keyword>
<evidence type="ECO:0000256" key="1">
    <source>
        <dbReference type="ARBA" id="ARBA00004613"/>
    </source>
</evidence>
<dbReference type="Gene3D" id="1.10.238.270">
    <property type="match status" value="1"/>
</dbReference>
<feature type="domain" description="OBP47-like" evidence="5">
    <location>
        <begin position="75"/>
        <end position="197"/>
    </location>
</feature>
<dbReference type="RefSeq" id="XP_016928409.3">
    <property type="nucleotide sequence ID" value="XM_017072920.4"/>
</dbReference>
<reference evidence="7" key="1">
    <citation type="submission" date="2025-08" db="UniProtKB">
        <authorList>
            <consortium name="RefSeq"/>
        </authorList>
    </citation>
    <scope>IDENTIFICATION</scope>
</reference>
<feature type="signal peptide" evidence="4">
    <location>
        <begin position="1"/>
        <end position="22"/>
    </location>
</feature>
<dbReference type="AlphaFoldDB" id="A0AB39Z4Q0"/>
<proteinExistence type="inferred from homology"/>
<comment type="subcellular location">
    <subcellularLocation>
        <location evidence="1">Secreted</location>
    </subcellularLocation>
</comment>
<dbReference type="PANTHER" id="PTHR21066">
    <property type="entry name" value="ODORANT-BINDING PROTEIN 59A-RELATED"/>
    <property type="match status" value="1"/>
</dbReference>
<evidence type="ECO:0000256" key="2">
    <source>
        <dbReference type="ARBA" id="ARBA00008098"/>
    </source>
</evidence>
<evidence type="ECO:0000256" key="4">
    <source>
        <dbReference type="SAM" id="SignalP"/>
    </source>
</evidence>
<accession>A0AB39Z4Q0</accession>
<keyword evidence="4" id="KW-0732">Signal</keyword>
<dbReference type="Proteomes" id="UP001652628">
    <property type="component" value="Chromosome 2R"/>
</dbReference>
<comment type="similarity">
    <text evidence="2">Belongs to the PBP/GOBP family.</text>
</comment>
<evidence type="ECO:0000313" key="7">
    <source>
        <dbReference type="RefSeq" id="XP_016928409.3"/>
    </source>
</evidence>
<evidence type="ECO:0000313" key="6">
    <source>
        <dbReference type="Proteomes" id="UP001652628"/>
    </source>
</evidence>
<sequence length="205" mass="22609">MSPSQVLLISVLLGLNSYHVFGQTTIDCQRPPQLVDPSLCCRDGGRDQVSEQCAQRILGAASGQKPGGPPSLDTAACLAECILSSSKYIEEPQKLNLANIRSDLSAKFSNDSVYVEAMTMAYSKCEPQSQRRLAMILQQQQQQLQQQQSLQQQPQQQQPRCSPFSAIVLGCTYMEYFKNCPDHRWTQNAQCALAKAYVTQCGLGA</sequence>
<protein>
    <submittedName>
        <fullName evidence="7">Uncharacterized protein Obp47b</fullName>
    </submittedName>
</protein>
<dbReference type="InterPro" id="IPR052295">
    <property type="entry name" value="Odorant-binding_protein"/>
</dbReference>
<dbReference type="InterPro" id="IPR054577">
    <property type="entry name" value="OBP47-like_dom"/>
</dbReference>
<evidence type="ECO:0000259" key="5">
    <source>
        <dbReference type="Pfam" id="PF22651"/>
    </source>
</evidence>
<evidence type="ECO:0000256" key="3">
    <source>
        <dbReference type="ARBA" id="ARBA00022525"/>
    </source>
</evidence>
<feature type="chain" id="PRO_5045278056" evidence="4">
    <location>
        <begin position="23"/>
        <end position="205"/>
    </location>
</feature>
<dbReference type="GeneID" id="108008977"/>
<name>A0AB39Z4Q0_DROSZ</name>
<dbReference type="PANTHER" id="PTHR21066:SF15">
    <property type="entry name" value="GH25962P-RELATED"/>
    <property type="match status" value="1"/>
</dbReference>